<organism evidence="2 3">
    <name type="scientific">Actinomadura adrarensis</name>
    <dbReference type="NCBI Taxonomy" id="1819600"/>
    <lineage>
        <taxon>Bacteria</taxon>
        <taxon>Bacillati</taxon>
        <taxon>Actinomycetota</taxon>
        <taxon>Actinomycetes</taxon>
        <taxon>Streptosporangiales</taxon>
        <taxon>Thermomonosporaceae</taxon>
        <taxon>Actinomadura</taxon>
    </lineage>
</organism>
<keyword evidence="1" id="KW-0472">Membrane</keyword>
<dbReference type="EMBL" id="JBHTIR010004260">
    <property type="protein sequence ID" value="MFD0856792.1"/>
    <property type="molecule type" value="Genomic_DNA"/>
</dbReference>
<sequence length="73" mass="7859">MAEYLPPVPGERRDFRWLGRRRGLHSHFRMDALHLCISLLPATIMAVLGAVTAACLRTGSPSAATTSLVLAAS</sequence>
<keyword evidence="1" id="KW-0812">Transmembrane</keyword>
<feature type="non-terminal residue" evidence="2">
    <location>
        <position position="73"/>
    </location>
</feature>
<evidence type="ECO:0000313" key="3">
    <source>
        <dbReference type="Proteomes" id="UP001597083"/>
    </source>
</evidence>
<accession>A0ABW3CSL8</accession>
<dbReference type="Proteomes" id="UP001597083">
    <property type="component" value="Unassembled WGS sequence"/>
</dbReference>
<keyword evidence="1" id="KW-1133">Transmembrane helix</keyword>
<evidence type="ECO:0000256" key="1">
    <source>
        <dbReference type="SAM" id="Phobius"/>
    </source>
</evidence>
<comment type="caution">
    <text evidence="2">The sequence shown here is derived from an EMBL/GenBank/DDBJ whole genome shotgun (WGS) entry which is preliminary data.</text>
</comment>
<feature type="transmembrane region" description="Helical" evidence="1">
    <location>
        <begin position="32"/>
        <end position="56"/>
    </location>
</feature>
<name>A0ABW3CSL8_9ACTN</name>
<reference evidence="3" key="1">
    <citation type="journal article" date="2019" name="Int. J. Syst. Evol. Microbiol.">
        <title>The Global Catalogue of Microorganisms (GCM) 10K type strain sequencing project: providing services to taxonomists for standard genome sequencing and annotation.</title>
        <authorList>
            <consortium name="The Broad Institute Genomics Platform"/>
            <consortium name="The Broad Institute Genome Sequencing Center for Infectious Disease"/>
            <person name="Wu L."/>
            <person name="Ma J."/>
        </authorList>
    </citation>
    <scope>NUCLEOTIDE SEQUENCE [LARGE SCALE GENOMIC DNA]</scope>
    <source>
        <strain evidence="3">JCM 31696</strain>
    </source>
</reference>
<proteinExistence type="predicted"/>
<protein>
    <submittedName>
        <fullName evidence="2">Uncharacterized protein</fullName>
    </submittedName>
</protein>
<evidence type="ECO:0000313" key="2">
    <source>
        <dbReference type="EMBL" id="MFD0856792.1"/>
    </source>
</evidence>
<gene>
    <name evidence="2" type="ORF">ACFQ07_31455</name>
</gene>
<keyword evidence="3" id="KW-1185">Reference proteome</keyword>